<comment type="subcellular location">
    <subcellularLocation>
        <location evidence="1">Membrane</location>
    </subcellularLocation>
</comment>
<evidence type="ECO:0000256" key="2">
    <source>
        <dbReference type="ARBA" id="ARBA00022692"/>
    </source>
</evidence>
<dbReference type="SUPFAM" id="SSF81321">
    <property type="entry name" value="Family A G protein-coupled receptor-like"/>
    <property type="match status" value="1"/>
</dbReference>
<dbReference type="GO" id="GO:0016020">
    <property type="term" value="C:membrane"/>
    <property type="evidence" value="ECO:0007669"/>
    <property type="project" value="UniProtKB-SubCell"/>
</dbReference>
<feature type="transmembrane region" description="Helical" evidence="5">
    <location>
        <begin position="59"/>
        <end position="85"/>
    </location>
</feature>
<dbReference type="AlphaFoldDB" id="A0A5S6R0N5"/>
<feature type="transmembrane region" description="Helical" evidence="5">
    <location>
        <begin position="182"/>
        <end position="205"/>
    </location>
</feature>
<dbReference type="InterPro" id="IPR017452">
    <property type="entry name" value="GPCR_Rhodpsn_7TM"/>
</dbReference>
<evidence type="ECO:0000256" key="5">
    <source>
        <dbReference type="SAM" id="Phobius"/>
    </source>
</evidence>
<protein>
    <submittedName>
        <fullName evidence="8">G_PROTEIN_RECEP_F1_2 domain-containing protein</fullName>
    </submittedName>
</protein>
<dbReference type="PANTHER" id="PTHR23360">
    <property type="entry name" value="G-PROTEIN COUPLED RECEPTORS FAMILY 1 PROFILE DOMAIN-CONTAINING PROTEIN-RELATED"/>
    <property type="match status" value="1"/>
</dbReference>
<dbReference type="InterPro" id="IPR019424">
    <property type="entry name" value="7TM_GPCR_Srsx"/>
</dbReference>
<evidence type="ECO:0000256" key="3">
    <source>
        <dbReference type="ARBA" id="ARBA00022989"/>
    </source>
</evidence>
<dbReference type="InterPro" id="IPR000276">
    <property type="entry name" value="GPCR_Rhodpsn"/>
</dbReference>
<evidence type="ECO:0000313" key="7">
    <source>
        <dbReference type="Proteomes" id="UP000046395"/>
    </source>
</evidence>
<evidence type="ECO:0000256" key="1">
    <source>
        <dbReference type="ARBA" id="ARBA00004370"/>
    </source>
</evidence>
<keyword evidence="7" id="KW-1185">Reference proteome</keyword>
<evidence type="ECO:0000256" key="4">
    <source>
        <dbReference type="ARBA" id="ARBA00023136"/>
    </source>
</evidence>
<feature type="transmembrane region" description="Helical" evidence="5">
    <location>
        <begin position="26"/>
        <end position="47"/>
    </location>
</feature>
<name>A0A5S6R0N5_TRIMR</name>
<dbReference type="PROSITE" id="PS50262">
    <property type="entry name" value="G_PROTEIN_RECEP_F1_2"/>
    <property type="match status" value="1"/>
</dbReference>
<evidence type="ECO:0000313" key="8">
    <source>
        <dbReference type="WBParaSite" id="TMUE_3000012988.1"/>
    </source>
</evidence>
<dbReference type="SMART" id="SM01381">
    <property type="entry name" value="7TM_GPCR_Srsx"/>
    <property type="match status" value="1"/>
</dbReference>
<sequence length="326" mass="36576">MASPNNHSDSLAFAVKVLVALRPVQYVDIVLGVVISLASAISIMAIFMDTTLRRKNAYILVSVLCFGYLVHSVGIAAKGTFAVVLDSQHQSTMQTMRECCMEWTVLVLGGEIIIDVSFVIAVDRCIAVFFPVLYRRKEKWWWLTSQLLVIVIHIAVALFRQLSSTSDEPIHLCTILTAIDTHVMVIMMVEFNIIVALTIVLYIIVITWARQSIKKTANEGGNAAAQRKRLKWKLIVTMALNMIVYSMTMFVGNISFTTAAIIDDQEAIIPLLIFGEVDHFSGFFGLCVLFFRMNEFRRAIFRLFNRKVGPVQPSETSKADLSTKIN</sequence>
<dbReference type="Proteomes" id="UP000046395">
    <property type="component" value="Unassembled WGS sequence"/>
</dbReference>
<organism evidence="7 8">
    <name type="scientific">Trichuris muris</name>
    <name type="common">Mouse whipworm</name>
    <dbReference type="NCBI Taxonomy" id="70415"/>
    <lineage>
        <taxon>Eukaryota</taxon>
        <taxon>Metazoa</taxon>
        <taxon>Ecdysozoa</taxon>
        <taxon>Nematoda</taxon>
        <taxon>Enoplea</taxon>
        <taxon>Dorylaimia</taxon>
        <taxon>Trichinellida</taxon>
        <taxon>Trichuridae</taxon>
        <taxon>Trichuris</taxon>
    </lineage>
</organism>
<feature type="transmembrane region" description="Helical" evidence="5">
    <location>
        <begin position="234"/>
        <end position="262"/>
    </location>
</feature>
<keyword evidence="2 5" id="KW-0812">Transmembrane</keyword>
<feature type="transmembrane region" description="Helical" evidence="5">
    <location>
        <begin position="105"/>
        <end position="133"/>
    </location>
</feature>
<feature type="transmembrane region" description="Helical" evidence="5">
    <location>
        <begin position="268"/>
        <end position="291"/>
    </location>
</feature>
<evidence type="ECO:0000259" key="6">
    <source>
        <dbReference type="PROSITE" id="PS50262"/>
    </source>
</evidence>
<dbReference type="Pfam" id="PF10320">
    <property type="entry name" value="7TM_GPCR_Srsx"/>
    <property type="match status" value="1"/>
</dbReference>
<proteinExistence type="predicted"/>
<dbReference type="GO" id="GO:0004930">
    <property type="term" value="F:G protein-coupled receptor activity"/>
    <property type="evidence" value="ECO:0007669"/>
    <property type="project" value="InterPro"/>
</dbReference>
<accession>A0A5S6R0N5</accession>
<feature type="transmembrane region" description="Helical" evidence="5">
    <location>
        <begin position="140"/>
        <end position="162"/>
    </location>
</feature>
<reference evidence="8" key="1">
    <citation type="submission" date="2019-12" db="UniProtKB">
        <authorList>
            <consortium name="WormBaseParasite"/>
        </authorList>
    </citation>
    <scope>IDENTIFICATION</scope>
</reference>
<dbReference type="Gene3D" id="1.20.1070.10">
    <property type="entry name" value="Rhodopsin 7-helix transmembrane proteins"/>
    <property type="match status" value="1"/>
</dbReference>
<keyword evidence="4 5" id="KW-0472">Membrane</keyword>
<dbReference type="WBParaSite" id="TMUE_3000012988.1">
    <property type="protein sequence ID" value="TMUE_3000012988.1"/>
    <property type="gene ID" value="WBGene00286528"/>
</dbReference>
<keyword evidence="3 5" id="KW-1133">Transmembrane helix</keyword>
<feature type="domain" description="G-protein coupled receptors family 1 profile" evidence="6">
    <location>
        <begin position="38"/>
        <end position="247"/>
    </location>
</feature>
<dbReference type="InterPro" id="IPR047130">
    <property type="entry name" value="7TM_GPCR_Srsx_nematod"/>
</dbReference>